<dbReference type="GO" id="GO:0016810">
    <property type="term" value="F:hydrolase activity, acting on carbon-nitrogen (but not peptide) bonds"/>
    <property type="evidence" value="ECO:0007669"/>
    <property type="project" value="InterPro"/>
</dbReference>
<dbReference type="PANTHER" id="PTHR43794">
    <property type="entry name" value="AMINOHYDROLASE SSNA-RELATED"/>
    <property type="match status" value="1"/>
</dbReference>
<dbReference type="Pfam" id="PF01979">
    <property type="entry name" value="Amidohydro_1"/>
    <property type="match status" value="1"/>
</dbReference>
<comment type="similarity">
    <text evidence="1">Belongs to the metallo-dependent hydrolases superfamily. ATZ/TRZ family.</text>
</comment>
<dbReference type="EMBL" id="FYEH01000017">
    <property type="protein sequence ID" value="SNB77753.1"/>
    <property type="molecule type" value="Genomic_DNA"/>
</dbReference>
<dbReference type="PANTHER" id="PTHR43794:SF11">
    <property type="entry name" value="AMIDOHYDROLASE-RELATED DOMAIN-CONTAINING PROTEIN"/>
    <property type="match status" value="1"/>
</dbReference>
<evidence type="ECO:0000259" key="3">
    <source>
        <dbReference type="Pfam" id="PF01979"/>
    </source>
</evidence>
<evidence type="ECO:0000256" key="2">
    <source>
        <dbReference type="ARBA" id="ARBA00022801"/>
    </source>
</evidence>
<name>A0A212RYC1_9PROT</name>
<reference evidence="4 5" key="1">
    <citation type="submission" date="2017-06" db="EMBL/GenBank/DDBJ databases">
        <authorList>
            <person name="Kim H.J."/>
            <person name="Triplett B.A."/>
        </authorList>
    </citation>
    <scope>NUCLEOTIDE SEQUENCE [LARGE SCALE GENOMIC DNA]</scope>
    <source>
        <strain evidence="4 5">B29T1</strain>
    </source>
</reference>
<dbReference type="InterPro" id="IPR006680">
    <property type="entry name" value="Amidohydro-rel"/>
</dbReference>
<dbReference type="InterPro" id="IPR011059">
    <property type="entry name" value="Metal-dep_hydrolase_composite"/>
</dbReference>
<dbReference type="InterPro" id="IPR032466">
    <property type="entry name" value="Metal_Hydrolase"/>
</dbReference>
<evidence type="ECO:0000313" key="5">
    <source>
        <dbReference type="Proteomes" id="UP000197065"/>
    </source>
</evidence>
<accession>A0A212RYC1</accession>
<dbReference type="RefSeq" id="WP_088562780.1">
    <property type="nucleotide sequence ID" value="NZ_FYEH01000017.1"/>
</dbReference>
<dbReference type="SUPFAM" id="SSF51556">
    <property type="entry name" value="Metallo-dependent hydrolases"/>
    <property type="match status" value="1"/>
</dbReference>
<sequence>MNSQSVMRGQLIDFGPLGCPCCKPASVHFAGTEISSVIDDDTAPNTTLLMPVLANAHDHLRGIKPISLGAFDLPLELWLTAMSNIPKPDPYLVAATALGRQALGGIGTIMIHYTRPNDANALPVELQSVARAAQDIGVRVAIAVSMRDRNPLGYGPDEQILEGLDPSDQAKISEKLIPSMRSPAEQMRLVEALAEQLESPLVSVQYGPYGMEWCSDGLLEQIARRSAETGRRVHMHLLESGLQREYLDHLHEGQPIRHLDDLGLLSERLSVAHGVWLREDEMELLAARGVTLSTNASSNLSLRSGRPPVAEMVRRQMKLAIGMDGFSFDDDDDGFREIRLNYLLHKGTGLEGGLPLGTLLRAACYGGRHSVAGLAPGSGVAAGAPGDLMALDYGAISSDILMPADPVNVLVHRATSRILTRMVVAGRTVVEDGRLTGIDLSGARAEMDAQVRHGLGAYQAWRQVSDKLGARLRNFYQAGFHRCG</sequence>
<keyword evidence="2" id="KW-0378">Hydrolase</keyword>
<protein>
    <submittedName>
        <fullName evidence="4">Cytosine/adenosine deaminase</fullName>
    </submittedName>
</protein>
<dbReference type="OrthoDB" id="9796020at2"/>
<evidence type="ECO:0000256" key="1">
    <source>
        <dbReference type="ARBA" id="ARBA00006745"/>
    </source>
</evidence>
<organism evidence="4 5">
    <name type="scientific">Arboricoccus pini</name>
    <dbReference type="NCBI Taxonomy" id="1963835"/>
    <lineage>
        <taxon>Bacteria</taxon>
        <taxon>Pseudomonadati</taxon>
        <taxon>Pseudomonadota</taxon>
        <taxon>Alphaproteobacteria</taxon>
        <taxon>Geminicoccales</taxon>
        <taxon>Geminicoccaceae</taxon>
        <taxon>Arboricoccus</taxon>
    </lineage>
</organism>
<gene>
    <name evidence="4" type="ORF">SAMN07250955_11732</name>
</gene>
<dbReference type="Proteomes" id="UP000197065">
    <property type="component" value="Unassembled WGS sequence"/>
</dbReference>
<keyword evidence="5" id="KW-1185">Reference proteome</keyword>
<dbReference type="SUPFAM" id="SSF51338">
    <property type="entry name" value="Composite domain of metallo-dependent hydrolases"/>
    <property type="match status" value="1"/>
</dbReference>
<evidence type="ECO:0000313" key="4">
    <source>
        <dbReference type="EMBL" id="SNB77753.1"/>
    </source>
</evidence>
<dbReference type="Gene3D" id="3.20.20.140">
    <property type="entry name" value="Metal-dependent hydrolases"/>
    <property type="match status" value="1"/>
</dbReference>
<dbReference type="AlphaFoldDB" id="A0A212RYC1"/>
<feature type="domain" description="Amidohydrolase-related" evidence="3">
    <location>
        <begin position="49"/>
        <end position="429"/>
    </location>
</feature>
<dbReference type="InterPro" id="IPR050287">
    <property type="entry name" value="MTA/SAH_deaminase"/>
</dbReference>
<proteinExistence type="inferred from homology"/>